<gene>
    <name evidence="2" type="ORF">VVD49_20310</name>
</gene>
<evidence type="ECO:0000313" key="2">
    <source>
        <dbReference type="EMBL" id="MEC5388088.1"/>
    </source>
</evidence>
<dbReference type="PROSITE" id="PS51257">
    <property type="entry name" value="PROKAR_LIPOPROTEIN"/>
    <property type="match status" value="1"/>
</dbReference>
<organism evidence="2 3">
    <name type="scientific">Uliginosibacterium silvisoli</name>
    <dbReference type="NCBI Taxonomy" id="3114758"/>
    <lineage>
        <taxon>Bacteria</taxon>
        <taxon>Pseudomonadati</taxon>
        <taxon>Pseudomonadota</taxon>
        <taxon>Betaproteobacteria</taxon>
        <taxon>Rhodocyclales</taxon>
        <taxon>Zoogloeaceae</taxon>
        <taxon>Uliginosibacterium</taxon>
    </lineage>
</organism>
<keyword evidence="3" id="KW-1185">Reference proteome</keyword>
<keyword evidence="1" id="KW-0732">Signal</keyword>
<reference evidence="2 3" key="1">
    <citation type="submission" date="2024-01" db="EMBL/GenBank/DDBJ databases">
        <title>Uliginosibacterium soil sp. nov.</title>
        <authorList>
            <person name="Lv Y."/>
        </authorList>
    </citation>
    <scope>NUCLEOTIDE SEQUENCE [LARGE SCALE GENOMIC DNA]</scope>
    <source>
        <strain evidence="2 3">H3</strain>
    </source>
</reference>
<comment type="caution">
    <text evidence="2">The sequence shown here is derived from an EMBL/GenBank/DDBJ whole genome shotgun (WGS) entry which is preliminary data.</text>
</comment>
<protein>
    <recommendedName>
        <fullName evidence="4">Lipoprotein</fullName>
    </recommendedName>
</protein>
<evidence type="ECO:0000313" key="3">
    <source>
        <dbReference type="Proteomes" id="UP001331561"/>
    </source>
</evidence>
<dbReference type="EMBL" id="JAYXHS010000004">
    <property type="protein sequence ID" value="MEC5388088.1"/>
    <property type="molecule type" value="Genomic_DNA"/>
</dbReference>
<dbReference type="Proteomes" id="UP001331561">
    <property type="component" value="Unassembled WGS sequence"/>
</dbReference>
<sequence length="188" mass="20915">MFKACTSALVIVSLLSGCAALDSNGKLSTSLAKRGFDHPEYNGSFLPEGSFHLSPTYSITYADAMLIAGALVLVYFVVDPLSPSWEIKETRMPDNRVLYSMRMQYFHLGGDGEAYQVLERRATAYAQEQGVAKYEIRRFRESIDSRMIFPRRTAEAELVLIPPAPPEIKPVDMRPPLAALGVSLQPIR</sequence>
<name>A0ABU6K8F7_9RHOO</name>
<accession>A0ABU6K8F7</accession>
<evidence type="ECO:0008006" key="4">
    <source>
        <dbReference type="Google" id="ProtNLM"/>
    </source>
</evidence>
<evidence type="ECO:0000256" key="1">
    <source>
        <dbReference type="SAM" id="SignalP"/>
    </source>
</evidence>
<feature type="chain" id="PRO_5045372828" description="Lipoprotein" evidence="1">
    <location>
        <begin position="20"/>
        <end position="188"/>
    </location>
</feature>
<feature type="signal peptide" evidence="1">
    <location>
        <begin position="1"/>
        <end position="19"/>
    </location>
</feature>
<dbReference type="RefSeq" id="WP_327601057.1">
    <property type="nucleotide sequence ID" value="NZ_JAYXHS010000004.1"/>
</dbReference>
<proteinExistence type="predicted"/>